<dbReference type="PATRIC" id="fig|345309.4.peg.2615"/>
<gene>
    <name evidence="2" type="ORF">VI08_15055</name>
</gene>
<name>A0A0F3KGP2_9GAMM</name>
<organism evidence="2 3">
    <name type="scientific">Luteibacter yeojuensis</name>
    <dbReference type="NCBI Taxonomy" id="345309"/>
    <lineage>
        <taxon>Bacteria</taxon>
        <taxon>Pseudomonadati</taxon>
        <taxon>Pseudomonadota</taxon>
        <taxon>Gammaproteobacteria</taxon>
        <taxon>Lysobacterales</taxon>
        <taxon>Rhodanobacteraceae</taxon>
        <taxon>Luteibacter</taxon>
    </lineage>
</organism>
<dbReference type="AlphaFoldDB" id="A0A0F3KGP2"/>
<dbReference type="EMBL" id="JZRB01000032">
    <property type="protein sequence ID" value="KJV30425.1"/>
    <property type="molecule type" value="Genomic_DNA"/>
</dbReference>
<accession>A0A0F3KGP2</accession>
<evidence type="ECO:0000256" key="1">
    <source>
        <dbReference type="SAM" id="MobiDB-lite"/>
    </source>
</evidence>
<keyword evidence="3" id="KW-1185">Reference proteome</keyword>
<dbReference type="OrthoDB" id="7004795at2"/>
<dbReference type="Proteomes" id="UP000033651">
    <property type="component" value="Unassembled WGS sequence"/>
</dbReference>
<dbReference type="RefSeq" id="WP_045830432.1">
    <property type="nucleotide sequence ID" value="NZ_JZRB01000032.1"/>
</dbReference>
<proteinExistence type="predicted"/>
<comment type="caution">
    <text evidence="2">The sequence shown here is derived from an EMBL/GenBank/DDBJ whole genome shotgun (WGS) entry which is preliminary data.</text>
</comment>
<evidence type="ECO:0000313" key="3">
    <source>
        <dbReference type="Proteomes" id="UP000033651"/>
    </source>
</evidence>
<feature type="region of interest" description="Disordered" evidence="1">
    <location>
        <begin position="1"/>
        <end position="23"/>
    </location>
</feature>
<protein>
    <submittedName>
        <fullName evidence="2">Uncharacterized protein</fullName>
    </submittedName>
</protein>
<evidence type="ECO:0000313" key="2">
    <source>
        <dbReference type="EMBL" id="KJV30425.1"/>
    </source>
</evidence>
<sequence>MAHHTTFRFESISTRQDETSDAYTKERDIAPEYTPLILNAYADGLIPTAALGRGLTIHASAMKYPGRNTWPNDEFHALLNGAPLDGVRAVYEGGGGVVLHIPSEVCHALPDGVHDVAYRITFKPMGHQTRSGSVQIRIDRQPAGGRLLPRIEFPESLYMAPITSDTFAAFPGERIVGIVPDYAWVSGDDTLHVYVRPTGGDGVLIASVPASSGDDPTKISFGMLDLSQSSADDRLDIYYMVEDRAGNLSEPSSPSKHTVQLDPN</sequence>
<reference evidence="2 3" key="1">
    <citation type="submission" date="2015-03" db="EMBL/GenBank/DDBJ databases">
        <title>Draft genome sequence of Luteibacter yeojuensis strain SU11.</title>
        <authorList>
            <person name="Sulaiman J."/>
            <person name="Priya K."/>
            <person name="Chan K.-G."/>
        </authorList>
    </citation>
    <scope>NUCLEOTIDE SEQUENCE [LARGE SCALE GENOMIC DNA]</scope>
    <source>
        <strain evidence="2 3">SU11</strain>
    </source>
</reference>